<reference evidence="1" key="1">
    <citation type="submission" date="2019-06" db="EMBL/GenBank/DDBJ databases">
        <authorList>
            <person name="Palmer J.M."/>
        </authorList>
    </citation>
    <scope>NUCLEOTIDE SEQUENCE</scope>
    <source>
        <strain evidence="1">TWF679</strain>
    </source>
</reference>
<protein>
    <submittedName>
        <fullName evidence="1">Uncharacterized protein</fullName>
    </submittedName>
</protein>
<sequence>MQLAVRDWQLYKGIIDVANHGSLRQPPGRYELDNLRVKWTKNPITAGMSPGECELYVKADYKCWTILAEEYKLMSPSFTRDFVRYGGIMAARAHPFTQLSLHRPVHLHNLGKLGRFHDLPVAHRYIFSFWITTYLLSSSVPAQAISRQEDEEDSEFVQNFEEEQRTVHKSWSDLVDALNMESAVYIDIMDQPAQDGRPGKTGVISTFLFQELCVRSVGLLGYKSKLLKLSNDSNSRIHSSSPPAVDSRHTSSGPLAIDIPFESFMKLPLPFKSEPKDFASCHLEIMTSKEFLEDGAWMGFNGYGLPRYLDLGIIGVKFIVVGESARTNGIVQTMDGSTSGLDYEDYYFDPYAWPLQNDQTNGGFFRLRGTADHREGGVYLQGRIFPASGRVTLEITYPSGGTLYWVAFMTPFGIFGRWRGHMGHRDGYLWLWKEAWCDDSRADRS</sequence>
<evidence type="ECO:0000313" key="1">
    <source>
        <dbReference type="EMBL" id="KAF3197338.1"/>
    </source>
</evidence>
<organism evidence="1 2">
    <name type="scientific">Orbilia oligospora</name>
    <name type="common">Nematode-trapping fungus</name>
    <name type="synonym">Arthrobotrys oligospora</name>
    <dbReference type="NCBI Taxonomy" id="2813651"/>
    <lineage>
        <taxon>Eukaryota</taxon>
        <taxon>Fungi</taxon>
        <taxon>Dikarya</taxon>
        <taxon>Ascomycota</taxon>
        <taxon>Pezizomycotina</taxon>
        <taxon>Orbiliomycetes</taxon>
        <taxon>Orbiliales</taxon>
        <taxon>Orbiliaceae</taxon>
        <taxon>Orbilia</taxon>
    </lineage>
</organism>
<dbReference type="AlphaFoldDB" id="A0A8H8URR8"/>
<proteinExistence type="predicted"/>
<name>A0A8H8URR8_ORBOL</name>
<accession>A0A8H8URR8</accession>
<dbReference type="EMBL" id="WIWT01000167">
    <property type="protein sequence ID" value="KAF3197338.1"/>
    <property type="molecule type" value="Genomic_DNA"/>
</dbReference>
<gene>
    <name evidence="1" type="ORF">TWF679_003258</name>
</gene>
<comment type="caution">
    <text evidence="1">The sequence shown here is derived from an EMBL/GenBank/DDBJ whole genome shotgun (WGS) entry which is preliminary data.</text>
</comment>
<dbReference type="Proteomes" id="UP000614610">
    <property type="component" value="Unassembled WGS sequence"/>
</dbReference>
<evidence type="ECO:0000313" key="2">
    <source>
        <dbReference type="Proteomes" id="UP000614610"/>
    </source>
</evidence>
<dbReference type="OrthoDB" id="5139943at2759"/>